<dbReference type="Proteomes" id="UP000054561">
    <property type="component" value="Unassembled WGS sequence"/>
</dbReference>
<organism evidence="2 3">
    <name type="scientific">Plasmodium fragile</name>
    <dbReference type="NCBI Taxonomy" id="5857"/>
    <lineage>
        <taxon>Eukaryota</taxon>
        <taxon>Sar</taxon>
        <taxon>Alveolata</taxon>
        <taxon>Apicomplexa</taxon>
        <taxon>Aconoidasida</taxon>
        <taxon>Haemosporida</taxon>
        <taxon>Plasmodiidae</taxon>
        <taxon>Plasmodium</taxon>
        <taxon>Plasmodium (Plasmodium)</taxon>
    </lineage>
</organism>
<proteinExistence type="predicted"/>
<protein>
    <recommendedName>
        <fullName evidence="1">Schizont-infected cell agglutination extracellular alpha domain-containing protein</fullName>
    </recommendedName>
</protein>
<accession>A0A0D9QJR9</accession>
<dbReference type="OrthoDB" id="389513at2759"/>
<name>A0A0D9QJR9_PLAFR</name>
<dbReference type="EMBL" id="KQ001681">
    <property type="protein sequence ID" value="KJP87057.1"/>
    <property type="molecule type" value="Genomic_DNA"/>
</dbReference>
<dbReference type="GeneID" id="24268657"/>
<sequence length="255" mass="29268">MAHSEPGVADFTQHLRKWFERRNMWNEEQHNSAIWNDIEQLFQVLAGSIKRTDQFNTDVCKTAFPRWTLRNNMAQFVVCRRIVNIFLFMDGIDMVQEKWDRKGIFQGDEEFEQYVRCMLGNVAMAELFKNNCSAGEIIGAVSTGMHMWRGLSGHEDGSKICRDINYGSLMIGSKFVAATMAGWIRNWSIKNGAGRLAATGTGVCKKENKNPEEGTEVPAVRMFQEEDNIVIRELVKEGVDMETEKKKQMLKELEQ</sequence>
<gene>
    <name evidence="2" type="ORF">AK88_03343</name>
</gene>
<keyword evidence="3" id="KW-1185">Reference proteome</keyword>
<dbReference type="OMA" id="MNTACAN"/>
<evidence type="ECO:0000313" key="3">
    <source>
        <dbReference type="Proteomes" id="UP000054561"/>
    </source>
</evidence>
<evidence type="ECO:0000313" key="2">
    <source>
        <dbReference type="EMBL" id="KJP87057.1"/>
    </source>
</evidence>
<dbReference type="VEuPathDB" id="PlasmoDB:AK88_03343"/>
<dbReference type="AlphaFoldDB" id="A0A0D9QJR9"/>
<feature type="domain" description="Schizont-infected cell agglutination extracellular alpha" evidence="1">
    <location>
        <begin position="16"/>
        <end position="183"/>
    </location>
</feature>
<reference evidence="2 3" key="1">
    <citation type="submission" date="2014-03" db="EMBL/GenBank/DDBJ databases">
        <title>The Genome Sequence of Plasmodium fragile nilgiri.</title>
        <authorList>
            <consortium name="The Broad Institute Genomics Platform"/>
            <consortium name="The Broad Institute Genome Sequencing Center for Infectious Disease"/>
            <person name="Neafsey D."/>
            <person name="Duraisingh M."/>
            <person name="Young S.K."/>
            <person name="Zeng Q."/>
            <person name="Gargeya S."/>
            <person name="Abouelleil A."/>
            <person name="Alvarado L."/>
            <person name="Chapman S.B."/>
            <person name="Gainer-Dewar J."/>
            <person name="Goldberg J."/>
            <person name="Griggs A."/>
            <person name="Gujja S."/>
            <person name="Hansen M."/>
            <person name="Howarth C."/>
            <person name="Imamovic A."/>
            <person name="Larimer J."/>
            <person name="Pearson M."/>
            <person name="Poon T.W."/>
            <person name="Priest M."/>
            <person name="Roberts A."/>
            <person name="Saif S."/>
            <person name="Shea T."/>
            <person name="Sykes S."/>
            <person name="Wortman J."/>
            <person name="Nusbaum C."/>
            <person name="Birren B."/>
        </authorList>
    </citation>
    <scope>NUCLEOTIDE SEQUENCE [LARGE SCALE GENOMIC DNA]</scope>
    <source>
        <strain evidence="3">nilgiri</strain>
    </source>
</reference>
<evidence type="ECO:0000259" key="1">
    <source>
        <dbReference type="Pfam" id="PF12887"/>
    </source>
</evidence>
<dbReference type="RefSeq" id="XP_012336383.1">
    <property type="nucleotide sequence ID" value="XM_012480960.1"/>
</dbReference>
<dbReference type="InterPro" id="IPR024290">
    <property type="entry name" value="SICA_extracell_a"/>
</dbReference>
<dbReference type="Pfam" id="PF12887">
    <property type="entry name" value="SICA_alpha"/>
    <property type="match status" value="1"/>
</dbReference>